<dbReference type="EMBL" id="PYDT01000001">
    <property type="protein sequence ID" value="THU71951.1"/>
    <property type="molecule type" value="Genomic_DNA"/>
</dbReference>
<evidence type="ECO:0000256" key="2">
    <source>
        <dbReference type="PROSITE-ProRule" id="PRU00176"/>
    </source>
</evidence>
<dbReference type="InterPro" id="IPR048289">
    <property type="entry name" value="RRM2_NsCP33-like"/>
</dbReference>
<keyword evidence="1 2" id="KW-0694">RNA-binding</keyword>
<protein>
    <recommendedName>
        <fullName evidence="4">RRM domain-containing protein</fullName>
    </recommendedName>
</protein>
<dbReference type="GO" id="GO:0003723">
    <property type="term" value="F:RNA binding"/>
    <property type="evidence" value="ECO:0007669"/>
    <property type="project" value="UniProtKB-UniRule"/>
</dbReference>
<name>A0A4S8KA51_MUSBA</name>
<dbReference type="InterPro" id="IPR052462">
    <property type="entry name" value="SLIRP/GR-RBP-like"/>
</dbReference>
<dbReference type="PROSITE" id="PS50102">
    <property type="entry name" value="RRM"/>
    <property type="match status" value="1"/>
</dbReference>
<reference evidence="5 6" key="1">
    <citation type="journal article" date="2019" name="Nat. Plants">
        <title>Genome sequencing of Musa balbisiana reveals subgenome evolution and function divergence in polyploid bananas.</title>
        <authorList>
            <person name="Yao X."/>
        </authorList>
    </citation>
    <scope>NUCLEOTIDE SEQUENCE [LARGE SCALE GENOMIC DNA]</scope>
    <source>
        <strain evidence="6">cv. DH-PKW</strain>
        <tissue evidence="5">Leaves</tissue>
    </source>
</reference>
<sequence length="380" mass="39764">MIIDLHRASALSVKSTSKDCKSANINISHASWDLSSIHRRRTDKIHHEIACVFADLNPRPVRVGRVLATFERGAVDRSPKERMAFANRIGNLLKKSVTSSPSLNQAIRCMSSSKVFVGGLSYGTDDYSLREAFTNYGEVVEGNSWMFSSAARVIMDRETGRSRGFGFVTFTSSEEASAAISDMDGKDLHGRIVRVNYAMERSGGFRGGYGGGGFGSGGGYGGGGGSYGSSGHGDGGGYRSGGNGASNYGGESYNTGPRGGGGGSGGSSYGGYDGMSTRGSNYGVAGGGDGRDSSIGGADGTYGGGISNYRGNNRVYHYSESGNNDSAATVSGNNAKYRDDTGAYDGSGSTKDGNDDQDLFEDDIKDDDDEPDDYANKRSQ</sequence>
<dbReference type="InterPro" id="IPR000504">
    <property type="entry name" value="RRM_dom"/>
</dbReference>
<dbReference type="AlphaFoldDB" id="A0A4S8KA51"/>
<evidence type="ECO:0000313" key="6">
    <source>
        <dbReference type="Proteomes" id="UP000317650"/>
    </source>
</evidence>
<dbReference type="PANTHER" id="PTHR48027">
    <property type="entry name" value="HETEROGENEOUS NUCLEAR RIBONUCLEOPROTEIN 87F-RELATED"/>
    <property type="match status" value="1"/>
</dbReference>
<dbReference type="STRING" id="52838.A0A4S8KA51"/>
<keyword evidence="6" id="KW-1185">Reference proteome</keyword>
<dbReference type="CDD" id="cd21608">
    <property type="entry name" value="RRM2_NsCP33_like"/>
    <property type="match status" value="1"/>
</dbReference>
<evidence type="ECO:0000256" key="1">
    <source>
        <dbReference type="ARBA" id="ARBA00022884"/>
    </source>
</evidence>
<gene>
    <name evidence="5" type="ORF">C4D60_Mb04t06960</name>
</gene>
<dbReference type="SMART" id="SM00360">
    <property type="entry name" value="RRM"/>
    <property type="match status" value="1"/>
</dbReference>
<proteinExistence type="predicted"/>
<feature type="compositionally biased region" description="Acidic residues" evidence="3">
    <location>
        <begin position="355"/>
        <end position="373"/>
    </location>
</feature>
<dbReference type="Pfam" id="PF00076">
    <property type="entry name" value="RRM_1"/>
    <property type="match status" value="1"/>
</dbReference>
<comment type="caution">
    <text evidence="5">The sequence shown here is derived from an EMBL/GenBank/DDBJ whole genome shotgun (WGS) entry which is preliminary data.</text>
</comment>
<accession>A0A4S8KA51</accession>
<dbReference type="InterPro" id="IPR012677">
    <property type="entry name" value="Nucleotide-bd_a/b_plait_sf"/>
</dbReference>
<dbReference type="SUPFAM" id="SSF54928">
    <property type="entry name" value="RNA-binding domain, RBD"/>
    <property type="match status" value="1"/>
</dbReference>
<dbReference type="InterPro" id="IPR035979">
    <property type="entry name" value="RBD_domain_sf"/>
</dbReference>
<dbReference type="Gene3D" id="3.30.70.330">
    <property type="match status" value="1"/>
</dbReference>
<feature type="region of interest" description="Disordered" evidence="3">
    <location>
        <begin position="301"/>
        <end position="380"/>
    </location>
</feature>
<organism evidence="5 6">
    <name type="scientific">Musa balbisiana</name>
    <name type="common">Banana</name>
    <dbReference type="NCBI Taxonomy" id="52838"/>
    <lineage>
        <taxon>Eukaryota</taxon>
        <taxon>Viridiplantae</taxon>
        <taxon>Streptophyta</taxon>
        <taxon>Embryophyta</taxon>
        <taxon>Tracheophyta</taxon>
        <taxon>Spermatophyta</taxon>
        <taxon>Magnoliopsida</taxon>
        <taxon>Liliopsida</taxon>
        <taxon>Zingiberales</taxon>
        <taxon>Musaceae</taxon>
        <taxon>Musa</taxon>
    </lineage>
</organism>
<feature type="domain" description="RRM" evidence="4">
    <location>
        <begin position="113"/>
        <end position="200"/>
    </location>
</feature>
<dbReference type="Proteomes" id="UP000317650">
    <property type="component" value="Chromosome 4"/>
</dbReference>
<feature type="compositionally biased region" description="Polar residues" evidence="3">
    <location>
        <begin position="320"/>
        <end position="334"/>
    </location>
</feature>
<dbReference type="PRINTS" id="PR01228">
    <property type="entry name" value="EGGSHELL"/>
</dbReference>
<evidence type="ECO:0000259" key="4">
    <source>
        <dbReference type="PROSITE" id="PS50102"/>
    </source>
</evidence>
<evidence type="ECO:0000256" key="3">
    <source>
        <dbReference type="SAM" id="MobiDB-lite"/>
    </source>
</evidence>
<evidence type="ECO:0000313" key="5">
    <source>
        <dbReference type="EMBL" id="THU71951.1"/>
    </source>
</evidence>